<reference evidence="1" key="2">
    <citation type="journal article" date="2015" name="Fish Shellfish Immunol.">
        <title>Early steps in the European eel (Anguilla anguilla)-Vibrio vulnificus interaction in the gills: Role of the RtxA13 toxin.</title>
        <authorList>
            <person name="Callol A."/>
            <person name="Pajuelo D."/>
            <person name="Ebbesson L."/>
            <person name="Teles M."/>
            <person name="MacKenzie S."/>
            <person name="Amaro C."/>
        </authorList>
    </citation>
    <scope>NUCLEOTIDE SEQUENCE</scope>
</reference>
<reference evidence="1" key="1">
    <citation type="submission" date="2014-11" db="EMBL/GenBank/DDBJ databases">
        <authorList>
            <person name="Amaro Gonzalez C."/>
        </authorList>
    </citation>
    <scope>NUCLEOTIDE SEQUENCE</scope>
</reference>
<evidence type="ECO:0000313" key="1">
    <source>
        <dbReference type="EMBL" id="JAH76609.1"/>
    </source>
</evidence>
<proteinExistence type="predicted"/>
<dbReference type="AlphaFoldDB" id="A0A0E9VEQ3"/>
<sequence length="27" mass="3364">MTAFFRKNYKQTSDQVLFSIQYQTECW</sequence>
<organism evidence="1">
    <name type="scientific">Anguilla anguilla</name>
    <name type="common">European freshwater eel</name>
    <name type="synonym">Muraena anguilla</name>
    <dbReference type="NCBI Taxonomy" id="7936"/>
    <lineage>
        <taxon>Eukaryota</taxon>
        <taxon>Metazoa</taxon>
        <taxon>Chordata</taxon>
        <taxon>Craniata</taxon>
        <taxon>Vertebrata</taxon>
        <taxon>Euteleostomi</taxon>
        <taxon>Actinopterygii</taxon>
        <taxon>Neopterygii</taxon>
        <taxon>Teleostei</taxon>
        <taxon>Anguilliformes</taxon>
        <taxon>Anguillidae</taxon>
        <taxon>Anguilla</taxon>
    </lineage>
</organism>
<protein>
    <submittedName>
        <fullName evidence="1">Uncharacterized protein</fullName>
    </submittedName>
</protein>
<dbReference type="EMBL" id="GBXM01031968">
    <property type="protein sequence ID" value="JAH76609.1"/>
    <property type="molecule type" value="Transcribed_RNA"/>
</dbReference>
<accession>A0A0E9VEQ3</accession>
<name>A0A0E9VEQ3_ANGAN</name>